<evidence type="ECO:0000313" key="3">
    <source>
        <dbReference type="EMBL" id="KDO81790.1"/>
    </source>
</evidence>
<evidence type="ECO:0000259" key="2">
    <source>
        <dbReference type="Pfam" id="PF25498"/>
    </source>
</evidence>
<dbReference type="PANTHER" id="PTHR34544">
    <property type="entry name" value="OSJNBA0006B20.18 PROTEIN"/>
    <property type="match status" value="1"/>
</dbReference>
<dbReference type="Proteomes" id="UP000027120">
    <property type="component" value="Unassembled WGS sequence"/>
</dbReference>
<feature type="compositionally biased region" description="Acidic residues" evidence="1">
    <location>
        <begin position="88"/>
        <end position="104"/>
    </location>
</feature>
<protein>
    <recommendedName>
        <fullName evidence="2">DUF7912 domain-containing protein</fullName>
    </recommendedName>
</protein>
<gene>
    <name evidence="3" type="ORF">CISIN_1g022231mg</name>
</gene>
<dbReference type="eggNOG" id="ENOG502QTRC">
    <property type="taxonomic scope" value="Eukaryota"/>
</dbReference>
<dbReference type="PANTHER" id="PTHR34544:SF3">
    <property type="entry name" value="OS07G0155200 PROTEIN"/>
    <property type="match status" value="1"/>
</dbReference>
<dbReference type="PaxDb" id="2711-XP_006484182.1"/>
<dbReference type="HAMAP" id="MF_01077">
    <property type="entry name" value="RimP"/>
    <property type="match status" value="1"/>
</dbReference>
<dbReference type="InterPro" id="IPR003728">
    <property type="entry name" value="Ribosome_maturation_RimP"/>
</dbReference>
<name>A0A067GSY8_CITSI</name>
<reference evidence="3 4" key="1">
    <citation type="submission" date="2014-04" db="EMBL/GenBank/DDBJ databases">
        <authorList>
            <consortium name="International Citrus Genome Consortium"/>
            <person name="Gmitter F."/>
            <person name="Chen C."/>
            <person name="Farmerie W."/>
            <person name="Harkins T."/>
            <person name="Desany B."/>
            <person name="Mohiuddin M."/>
            <person name="Kodira C."/>
            <person name="Borodovsky M."/>
            <person name="Lomsadze A."/>
            <person name="Burns P."/>
            <person name="Jenkins J."/>
            <person name="Prochnik S."/>
            <person name="Shu S."/>
            <person name="Chapman J."/>
            <person name="Pitluck S."/>
            <person name="Schmutz J."/>
            <person name="Rokhsar D."/>
        </authorList>
    </citation>
    <scope>NUCLEOTIDE SEQUENCE</scope>
</reference>
<feature type="domain" description="DUF7912" evidence="2">
    <location>
        <begin position="211"/>
        <end position="297"/>
    </location>
</feature>
<dbReference type="GO" id="GO:0042274">
    <property type="term" value="P:ribosomal small subunit biogenesis"/>
    <property type="evidence" value="ECO:0007669"/>
    <property type="project" value="InterPro"/>
</dbReference>
<evidence type="ECO:0000313" key="4">
    <source>
        <dbReference type="Proteomes" id="UP000027120"/>
    </source>
</evidence>
<dbReference type="EMBL" id="KK784875">
    <property type="protein sequence ID" value="KDO81790.1"/>
    <property type="molecule type" value="Genomic_DNA"/>
</dbReference>
<dbReference type="InterPro" id="IPR057234">
    <property type="entry name" value="DUF7912"/>
</dbReference>
<keyword evidence="4" id="KW-1185">Reference proteome</keyword>
<dbReference type="Pfam" id="PF25498">
    <property type="entry name" value="DUF7912"/>
    <property type="match status" value="1"/>
</dbReference>
<sequence>MFLQNLRRSVGRWSLFFSSSSLSTRRLSFFALPNIQHNSLLFQNPCRFVDVSLKPTSPLALSHRFLSSSVTQNKDHYEEHPLQHEETEAGETTDDGWEEEDEAEPQVGDGGDGGGVVFQGVPWGERALSIAHEVLLQLGDDIKLYAFKATPRGYVYVRLDKLSNKYGCPSMEELESYSQEYKKKLDEVGALGEIPDDLALEVSTPGAERMLKVPDDLGRFKEMPITVCYEDQDSDSREKTGVFLLDSIEMDSEICVWKLADVKENRDPQEKGRPLSRKRRDWRLNLPFVMHKRVTLYLEY</sequence>
<evidence type="ECO:0000256" key="1">
    <source>
        <dbReference type="SAM" id="MobiDB-lite"/>
    </source>
</evidence>
<feature type="region of interest" description="Disordered" evidence="1">
    <location>
        <begin position="75"/>
        <end position="114"/>
    </location>
</feature>
<organism evidence="3 4">
    <name type="scientific">Citrus sinensis</name>
    <name type="common">Sweet orange</name>
    <name type="synonym">Citrus aurantium var. sinensis</name>
    <dbReference type="NCBI Taxonomy" id="2711"/>
    <lineage>
        <taxon>Eukaryota</taxon>
        <taxon>Viridiplantae</taxon>
        <taxon>Streptophyta</taxon>
        <taxon>Embryophyta</taxon>
        <taxon>Tracheophyta</taxon>
        <taxon>Spermatophyta</taxon>
        <taxon>Magnoliopsida</taxon>
        <taxon>eudicotyledons</taxon>
        <taxon>Gunneridae</taxon>
        <taxon>Pentapetalae</taxon>
        <taxon>rosids</taxon>
        <taxon>malvids</taxon>
        <taxon>Sapindales</taxon>
        <taxon>Rutaceae</taxon>
        <taxon>Aurantioideae</taxon>
        <taxon>Citrus</taxon>
    </lineage>
</organism>
<dbReference type="STRING" id="2711.A0A067GSY8"/>
<dbReference type="AlphaFoldDB" id="A0A067GSY8"/>
<feature type="compositionally biased region" description="Basic and acidic residues" evidence="1">
    <location>
        <begin position="75"/>
        <end position="87"/>
    </location>
</feature>
<proteinExistence type="inferred from homology"/>
<accession>A0A067GSY8</accession>